<evidence type="ECO:0000313" key="2">
    <source>
        <dbReference type="EMBL" id="KAG2423345.1"/>
    </source>
</evidence>
<keyword evidence="3" id="KW-1185">Reference proteome</keyword>
<dbReference type="Proteomes" id="UP000650467">
    <property type="component" value="Unassembled WGS sequence"/>
</dbReference>
<organism evidence="2 3">
    <name type="scientific">Chlamydomonas incerta</name>
    <dbReference type="NCBI Taxonomy" id="51695"/>
    <lineage>
        <taxon>Eukaryota</taxon>
        <taxon>Viridiplantae</taxon>
        <taxon>Chlorophyta</taxon>
        <taxon>core chlorophytes</taxon>
        <taxon>Chlorophyceae</taxon>
        <taxon>CS clade</taxon>
        <taxon>Chlamydomonadales</taxon>
        <taxon>Chlamydomonadaceae</taxon>
        <taxon>Chlamydomonas</taxon>
    </lineage>
</organism>
<comment type="caution">
    <text evidence="2">The sequence shown here is derived from an EMBL/GenBank/DDBJ whole genome shotgun (WGS) entry which is preliminary data.</text>
</comment>
<sequence length="363" mass="36585">MAVAAADAIHQAAATTAGSGGDRGRGAAGGSAGGAEDDPLGLLGAVGADDDGVMIRDDHIDDDMPFDAYVRLAAAAGRLGVAGAYGYGAQDWYQFRTALFSSLWAAELAAGAAVAAGAPLDEQATLTLVSAGDGDGDGSALWGRDGSSVLPRPQRAPQQGPHDHGSRQRPGQEQQQHQNASGQLGLRAPPPAGGRPERQQQRHWKWEQLEVLEEGGLSRWLREPLQVLDLDQCHEETLAAAAAEESGTATGSSSLISPAAAFAADAAASYTPFYPAHKRDTVGSGGSDAVSSGPDGGGSSSYPRQLCSEGAASAAAAAASSVAAGPPESARGPPPAAGLRRGRPLFRNAHGDEDAGAGDLQSG</sequence>
<feature type="region of interest" description="Disordered" evidence="1">
    <location>
        <begin position="16"/>
        <end position="35"/>
    </location>
</feature>
<evidence type="ECO:0000313" key="3">
    <source>
        <dbReference type="Proteomes" id="UP000650467"/>
    </source>
</evidence>
<proteinExistence type="predicted"/>
<feature type="compositionally biased region" description="Low complexity" evidence="1">
    <location>
        <begin position="317"/>
        <end position="331"/>
    </location>
</feature>
<evidence type="ECO:0000256" key="1">
    <source>
        <dbReference type="SAM" id="MobiDB-lite"/>
    </source>
</evidence>
<dbReference type="EMBL" id="JAEHOC010000081">
    <property type="protein sequence ID" value="KAG2423345.1"/>
    <property type="molecule type" value="Genomic_DNA"/>
</dbReference>
<accession>A0A835SMF2</accession>
<feature type="region of interest" description="Disordered" evidence="1">
    <location>
        <begin position="317"/>
        <end position="363"/>
    </location>
</feature>
<reference evidence="2" key="1">
    <citation type="journal article" date="2020" name="bioRxiv">
        <title>Comparative genomics of Chlamydomonas.</title>
        <authorList>
            <person name="Craig R.J."/>
            <person name="Hasan A.R."/>
            <person name="Ness R.W."/>
            <person name="Keightley P.D."/>
        </authorList>
    </citation>
    <scope>NUCLEOTIDE SEQUENCE</scope>
    <source>
        <strain evidence="2">SAG 7.73</strain>
    </source>
</reference>
<feature type="compositionally biased region" description="Low complexity" evidence="1">
    <location>
        <begin position="168"/>
        <end position="187"/>
    </location>
</feature>
<feature type="region of interest" description="Disordered" evidence="1">
    <location>
        <begin position="137"/>
        <end position="202"/>
    </location>
</feature>
<dbReference type="AlphaFoldDB" id="A0A835SMF2"/>
<gene>
    <name evidence="2" type="ORF">HXX76_015393</name>
</gene>
<protein>
    <submittedName>
        <fullName evidence="2">Uncharacterized protein</fullName>
    </submittedName>
</protein>
<feature type="compositionally biased region" description="Gly residues" evidence="1">
    <location>
        <begin position="18"/>
        <end position="33"/>
    </location>
</feature>
<name>A0A835SMF2_CHLIN</name>
<feature type="region of interest" description="Disordered" evidence="1">
    <location>
        <begin position="281"/>
        <end position="305"/>
    </location>
</feature>